<organism evidence="2 3">
    <name type="scientific">Mariniradius saccharolyticus AK6</name>
    <dbReference type="NCBI Taxonomy" id="1239962"/>
    <lineage>
        <taxon>Bacteria</taxon>
        <taxon>Pseudomonadati</taxon>
        <taxon>Bacteroidota</taxon>
        <taxon>Cytophagia</taxon>
        <taxon>Cytophagales</taxon>
        <taxon>Cyclobacteriaceae</taxon>
        <taxon>Mariniradius</taxon>
    </lineage>
</organism>
<evidence type="ECO:0000256" key="1">
    <source>
        <dbReference type="SAM" id="MobiDB-lite"/>
    </source>
</evidence>
<dbReference type="InParanoid" id="M7XCR4"/>
<accession>M7XCR4</accession>
<keyword evidence="3" id="KW-1185">Reference proteome</keyword>
<evidence type="ECO:0000313" key="2">
    <source>
        <dbReference type="EMBL" id="EMS35225.1"/>
    </source>
</evidence>
<feature type="region of interest" description="Disordered" evidence="1">
    <location>
        <begin position="86"/>
        <end position="112"/>
    </location>
</feature>
<comment type="caution">
    <text evidence="2">The sequence shown here is derived from an EMBL/GenBank/DDBJ whole genome shotgun (WGS) entry which is preliminary data.</text>
</comment>
<evidence type="ECO:0000313" key="3">
    <source>
        <dbReference type="Proteomes" id="UP000010953"/>
    </source>
</evidence>
<proteinExistence type="predicted"/>
<name>M7XCR4_9BACT</name>
<protein>
    <recommendedName>
        <fullName evidence="4">RHS repeat-associated core domain-containing protein</fullName>
    </recommendedName>
</protein>
<dbReference type="AlphaFoldDB" id="M7XCR4"/>
<evidence type="ECO:0008006" key="4">
    <source>
        <dbReference type="Google" id="ProtNLM"/>
    </source>
</evidence>
<dbReference type="Proteomes" id="UP000010953">
    <property type="component" value="Unassembled WGS sequence"/>
</dbReference>
<dbReference type="EMBL" id="AMZY02000002">
    <property type="protein sequence ID" value="EMS35225.1"/>
    <property type="molecule type" value="Genomic_DNA"/>
</dbReference>
<reference evidence="2" key="1">
    <citation type="submission" date="2013-01" db="EMBL/GenBank/DDBJ databases">
        <title>Genome assembly of Mariniradius saccharolyticus AK6.</title>
        <authorList>
            <person name="Vaidya B."/>
            <person name="Khatri I."/>
            <person name="Tanuku N.R.S."/>
            <person name="Subramanian S."/>
            <person name="Pinnaka A."/>
        </authorList>
    </citation>
    <scope>NUCLEOTIDE SEQUENCE [LARGE SCALE GENOMIC DNA]</scope>
    <source>
        <strain evidence="2">AK6</strain>
    </source>
</reference>
<gene>
    <name evidence="2" type="ORF">C943_02300</name>
</gene>
<feature type="compositionally biased region" description="Basic and acidic residues" evidence="1">
    <location>
        <begin position="86"/>
        <end position="104"/>
    </location>
</feature>
<sequence length="233" mass="26929">MDPHAENYFSLSPFNWLANNPILFTDPDGKDITFYIGKDKVKFGDLNQDYQKALEAFAKTDVGKQFLAQFANKGDKIGSVEFKEAGKNSKHEMQFGQKTDKSDGRPGTNGTEISREKLTFYTIVNTSAQDSPESYALTLGHESFIHQEQFQDRMIAAHDKSDWRTLNDIRHDRGQISRDGYGRTEHNGYLKREPSFKKMYQFIDQIRRILNPTEFNSNLLKHDKLLKSLENNY</sequence>